<organism evidence="1 2">
    <name type="scientific">Ajellomyces capsulatus</name>
    <name type="common">Darling's disease fungus</name>
    <name type="synonym">Histoplasma capsulatum</name>
    <dbReference type="NCBI Taxonomy" id="5037"/>
    <lineage>
        <taxon>Eukaryota</taxon>
        <taxon>Fungi</taxon>
        <taxon>Dikarya</taxon>
        <taxon>Ascomycota</taxon>
        <taxon>Pezizomycotina</taxon>
        <taxon>Eurotiomycetes</taxon>
        <taxon>Eurotiomycetidae</taxon>
        <taxon>Onygenales</taxon>
        <taxon>Ajellomycetaceae</taxon>
        <taxon>Histoplasma</taxon>
    </lineage>
</organism>
<gene>
    <name evidence="1" type="ORF">I7I52_09207</name>
</gene>
<comment type="caution">
    <text evidence="1">The sequence shown here is derived from an EMBL/GenBank/DDBJ whole genome shotgun (WGS) entry which is preliminary data.</text>
</comment>
<evidence type="ECO:0000313" key="1">
    <source>
        <dbReference type="EMBL" id="KAG5299037.1"/>
    </source>
</evidence>
<reference evidence="1 2" key="1">
    <citation type="submission" date="2021-01" db="EMBL/GenBank/DDBJ databases">
        <title>Chromosome-level genome assembly of a human fungal pathogen reveals clustering of transcriptionally co-regulated genes.</title>
        <authorList>
            <person name="Voorhies M."/>
            <person name="Cohen S."/>
            <person name="Shea T.P."/>
            <person name="Petrus S."/>
            <person name="Munoz J.F."/>
            <person name="Poplawski S."/>
            <person name="Goldman W.E."/>
            <person name="Michael T."/>
            <person name="Cuomo C.A."/>
            <person name="Sil A."/>
            <person name="Beyhan S."/>
        </authorList>
    </citation>
    <scope>NUCLEOTIDE SEQUENCE [LARGE SCALE GENOMIC DNA]</scope>
    <source>
        <strain evidence="1 2">G184AR</strain>
    </source>
</reference>
<dbReference type="AlphaFoldDB" id="A0A8H7YZL8"/>
<accession>A0A8H7YZL8</accession>
<dbReference type="VEuPathDB" id="FungiDB:I7I52_09207"/>
<protein>
    <submittedName>
        <fullName evidence="1">Uncharacterized protein</fullName>
    </submittedName>
</protein>
<proteinExistence type="predicted"/>
<dbReference type="EMBL" id="JAEVHI010000002">
    <property type="protein sequence ID" value="KAG5299037.1"/>
    <property type="molecule type" value="Genomic_DNA"/>
</dbReference>
<sequence length="63" mass="7504">MGRPHAVSQFLYFKLIANYRWGLWRRLRWGVGEARIIANKCPMDCIKYAKMQLKYLIFVLLVG</sequence>
<name>A0A8H7YZL8_AJECA</name>
<dbReference type="Proteomes" id="UP000670092">
    <property type="component" value="Unassembled WGS sequence"/>
</dbReference>
<evidence type="ECO:0000313" key="2">
    <source>
        <dbReference type="Proteomes" id="UP000670092"/>
    </source>
</evidence>